<dbReference type="Gene3D" id="3.40.50.300">
    <property type="entry name" value="P-loop containing nucleotide triphosphate hydrolases"/>
    <property type="match status" value="1"/>
</dbReference>
<name>A0AAD6Y111_9AGAR</name>
<organism evidence="2 3">
    <name type="scientific">Mycena pura</name>
    <dbReference type="NCBI Taxonomy" id="153505"/>
    <lineage>
        <taxon>Eukaryota</taxon>
        <taxon>Fungi</taxon>
        <taxon>Dikarya</taxon>
        <taxon>Basidiomycota</taxon>
        <taxon>Agaricomycotina</taxon>
        <taxon>Agaricomycetes</taxon>
        <taxon>Agaricomycetidae</taxon>
        <taxon>Agaricales</taxon>
        <taxon>Marasmiineae</taxon>
        <taxon>Mycenaceae</taxon>
        <taxon>Mycena</taxon>
    </lineage>
</organism>
<gene>
    <name evidence="2" type="ORF">GGX14DRAFT_333981</name>
</gene>
<feature type="domain" description="G" evidence="1">
    <location>
        <begin position="1"/>
        <end position="84"/>
    </location>
</feature>
<dbReference type="InterPro" id="IPR006073">
    <property type="entry name" value="GTP-bd"/>
</dbReference>
<accession>A0AAD6Y111</accession>
<dbReference type="AlphaFoldDB" id="A0AAD6Y111"/>
<keyword evidence="3" id="KW-1185">Reference proteome</keyword>
<feature type="non-terminal residue" evidence="2">
    <location>
        <position position="1"/>
    </location>
</feature>
<reference evidence="2" key="1">
    <citation type="submission" date="2023-03" db="EMBL/GenBank/DDBJ databases">
        <title>Massive genome expansion in bonnet fungi (Mycena s.s.) driven by repeated elements and novel gene families across ecological guilds.</title>
        <authorList>
            <consortium name="Lawrence Berkeley National Laboratory"/>
            <person name="Harder C.B."/>
            <person name="Miyauchi S."/>
            <person name="Viragh M."/>
            <person name="Kuo A."/>
            <person name="Thoen E."/>
            <person name="Andreopoulos B."/>
            <person name="Lu D."/>
            <person name="Skrede I."/>
            <person name="Drula E."/>
            <person name="Henrissat B."/>
            <person name="Morin E."/>
            <person name="Kohler A."/>
            <person name="Barry K."/>
            <person name="LaButti K."/>
            <person name="Morin E."/>
            <person name="Salamov A."/>
            <person name="Lipzen A."/>
            <person name="Mereny Z."/>
            <person name="Hegedus B."/>
            <person name="Baldrian P."/>
            <person name="Stursova M."/>
            <person name="Weitz H."/>
            <person name="Taylor A."/>
            <person name="Grigoriev I.V."/>
            <person name="Nagy L.G."/>
            <person name="Martin F."/>
            <person name="Kauserud H."/>
        </authorList>
    </citation>
    <scope>NUCLEOTIDE SEQUENCE</scope>
    <source>
        <strain evidence="2">9144</strain>
    </source>
</reference>
<comment type="caution">
    <text evidence="2">The sequence shown here is derived from an EMBL/GenBank/DDBJ whole genome shotgun (WGS) entry which is preliminary data.</text>
</comment>
<dbReference type="InterPro" id="IPR027417">
    <property type="entry name" value="P-loop_NTPase"/>
</dbReference>
<sequence length="98" mass="11064">RVLIIGRANAGKTSILQRVCHWQSTESPVIYRTSIDTPGSTSSRTSWSSQTTRAISIFHDSRGLANGSEEELRRVQDFVSSNKSQDEYLLSKRLHAIW</sequence>
<dbReference type="EMBL" id="JARJCW010000174">
    <property type="protein sequence ID" value="KAJ7189518.1"/>
    <property type="molecule type" value="Genomic_DNA"/>
</dbReference>
<evidence type="ECO:0000313" key="3">
    <source>
        <dbReference type="Proteomes" id="UP001219525"/>
    </source>
</evidence>
<dbReference type="SUPFAM" id="SSF52540">
    <property type="entry name" value="P-loop containing nucleoside triphosphate hydrolases"/>
    <property type="match status" value="1"/>
</dbReference>
<protein>
    <recommendedName>
        <fullName evidence="1">G domain-containing protein</fullName>
    </recommendedName>
</protein>
<dbReference type="Pfam" id="PF01926">
    <property type="entry name" value="MMR_HSR1"/>
    <property type="match status" value="1"/>
</dbReference>
<proteinExistence type="predicted"/>
<dbReference type="Proteomes" id="UP001219525">
    <property type="component" value="Unassembled WGS sequence"/>
</dbReference>
<feature type="non-terminal residue" evidence="2">
    <location>
        <position position="98"/>
    </location>
</feature>
<evidence type="ECO:0000313" key="2">
    <source>
        <dbReference type="EMBL" id="KAJ7189518.1"/>
    </source>
</evidence>
<evidence type="ECO:0000259" key="1">
    <source>
        <dbReference type="Pfam" id="PF01926"/>
    </source>
</evidence>
<dbReference type="GO" id="GO:0005525">
    <property type="term" value="F:GTP binding"/>
    <property type="evidence" value="ECO:0007669"/>
    <property type="project" value="InterPro"/>
</dbReference>